<gene>
    <name evidence="1" type="ORF">RISK_000634</name>
</gene>
<dbReference type="Proteomes" id="UP000036367">
    <property type="component" value="Unassembled WGS sequence"/>
</dbReference>
<dbReference type="EMBL" id="LECT01000006">
    <property type="protein sequence ID" value="KLU07556.1"/>
    <property type="molecule type" value="Genomic_DNA"/>
</dbReference>
<dbReference type="PATRIC" id="fig|595434.4.peg.614"/>
<comment type="caution">
    <text evidence="1">The sequence shown here is derived from an EMBL/GenBank/DDBJ whole genome shotgun (WGS) entry which is preliminary data.</text>
</comment>
<sequence>MVHPTASTLNDLLKLMTQKIDWVGITSRCLVGANLLVIGWSFSGKASAQSPQNDSPASGYSSSFDSVTDLPANEIDDLIDQASYAQWTEAAAADGGVTIHNGADSSIQLMNLERRLAQQESQLARLQNGPARPGKLFARYESVIVQPVQSNQTALIVQTGDEEFATVMFPWEMKHSPRVTLGYEPPSNGVGWQLRYWQFDHGQSFVASEDNGIIQPGWRADVPYLVEDGDVALGVQLFEEGTFTSRVRADVIDLEVSRNLIQPVDAFIGMRYGKFSQTYSAVTDEGSVNAITEFRGLGPTMALRLRQTLPLDRLAMFGTLRGAMLYGKKDFLGRESNFGNTQHVNGIDLRSYDEGVNSFAGSLEMQVGVEYTITDHFTTFVAFEGQHHSSVGGVNPPATMEGRDGDVTGDSVLDDDLSFVGLTTGIQLQY</sequence>
<evidence type="ECO:0000313" key="2">
    <source>
        <dbReference type="Proteomes" id="UP000036367"/>
    </source>
</evidence>
<organism evidence="1 2">
    <name type="scientific">Rhodopirellula islandica</name>
    <dbReference type="NCBI Taxonomy" id="595434"/>
    <lineage>
        <taxon>Bacteria</taxon>
        <taxon>Pseudomonadati</taxon>
        <taxon>Planctomycetota</taxon>
        <taxon>Planctomycetia</taxon>
        <taxon>Pirellulales</taxon>
        <taxon>Pirellulaceae</taxon>
        <taxon>Rhodopirellula</taxon>
    </lineage>
</organism>
<name>A0A0J1BLZ0_RHOIS</name>
<accession>A0A0J1BLZ0</accession>
<protein>
    <submittedName>
        <fullName evidence="1">Uncharacterized protein</fullName>
    </submittedName>
</protein>
<reference evidence="1" key="1">
    <citation type="submission" date="2015-05" db="EMBL/GenBank/DDBJ databases">
        <title>Permanent draft genome of Rhodopirellula islandicus K833.</title>
        <authorList>
            <person name="Kizina J."/>
            <person name="Richter M."/>
            <person name="Glockner F.O."/>
            <person name="Harder J."/>
        </authorList>
    </citation>
    <scope>NUCLEOTIDE SEQUENCE [LARGE SCALE GENOMIC DNA]</scope>
    <source>
        <strain evidence="1">K833</strain>
    </source>
</reference>
<keyword evidence="2" id="KW-1185">Reference proteome</keyword>
<evidence type="ECO:0000313" key="1">
    <source>
        <dbReference type="EMBL" id="KLU07556.1"/>
    </source>
</evidence>
<proteinExistence type="predicted"/>
<dbReference type="AlphaFoldDB" id="A0A0J1BLZ0"/>